<dbReference type="InterPro" id="IPR001905">
    <property type="entry name" value="Ammonium_transpt"/>
</dbReference>
<keyword evidence="7 8" id="KW-0924">Ammonia transport</keyword>
<feature type="transmembrane region" description="Helical" evidence="8">
    <location>
        <begin position="281"/>
        <end position="298"/>
    </location>
</feature>
<proteinExistence type="inferred from homology"/>
<feature type="transmembrane region" description="Helical" evidence="8">
    <location>
        <begin position="340"/>
        <end position="369"/>
    </location>
</feature>
<evidence type="ECO:0000256" key="4">
    <source>
        <dbReference type="ARBA" id="ARBA00022692"/>
    </source>
</evidence>
<keyword evidence="4 8" id="KW-0812">Transmembrane</keyword>
<feature type="transmembrane region" description="Helical" evidence="8">
    <location>
        <begin position="150"/>
        <end position="173"/>
    </location>
</feature>
<dbReference type="GO" id="GO:0008519">
    <property type="term" value="F:ammonium channel activity"/>
    <property type="evidence" value="ECO:0007669"/>
    <property type="project" value="InterPro"/>
</dbReference>
<dbReference type="Pfam" id="PF00909">
    <property type="entry name" value="Ammonium_transp"/>
    <property type="match status" value="1"/>
</dbReference>
<evidence type="ECO:0000313" key="10">
    <source>
        <dbReference type="EMBL" id="KMY29903.1"/>
    </source>
</evidence>
<feature type="transmembrane region" description="Helical" evidence="8">
    <location>
        <begin position="185"/>
        <end position="210"/>
    </location>
</feature>
<dbReference type="InterPro" id="IPR029020">
    <property type="entry name" value="Ammonium/urea_transptr"/>
</dbReference>
<feature type="transmembrane region" description="Helical" evidence="8">
    <location>
        <begin position="48"/>
        <end position="68"/>
    </location>
</feature>
<feature type="transmembrane region" description="Helical" evidence="8">
    <location>
        <begin position="256"/>
        <end position="275"/>
    </location>
</feature>
<evidence type="ECO:0000256" key="2">
    <source>
        <dbReference type="ARBA" id="ARBA00005887"/>
    </source>
</evidence>
<dbReference type="PANTHER" id="PTHR11730:SF6">
    <property type="entry name" value="AMMONIUM TRANSPORTER"/>
    <property type="match status" value="1"/>
</dbReference>
<feature type="domain" description="Ammonium transporter AmtB-like" evidence="9">
    <location>
        <begin position="11"/>
        <end position="396"/>
    </location>
</feature>
<reference evidence="11" key="1">
    <citation type="submission" date="2015-07" db="EMBL/GenBank/DDBJ databases">
        <authorList>
            <consortium name="Consortium for Microbial Forensics and Genomics (microFORGE)"/>
            <person name="Knight B.M."/>
            <person name="Roberts D.P."/>
            <person name="Lin D."/>
            <person name="Hari K."/>
            <person name="Fletcher J."/>
            <person name="Melcher U."/>
            <person name="Blagden T."/>
            <person name="Winegar R.A."/>
        </authorList>
    </citation>
    <scope>NUCLEOTIDE SEQUENCE [LARGE SCALE GENOMIC DNA]</scope>
    <source>
        <strain evidence="11">DSM 23493</strain>
    </source>
</reference>
<feature type="transmembrane region" description="Helical" evidence="8">
    <location>
        <begin position="115"/>
        <end position="138"/>
    </location>
</feature>
<comment type="similarity">
    <text evidence="2 8">Belongs to the ammonia transporter channel (TC 1.A.11.2) family.</text>
</comment>
<dbReference type="GeneID" id="96599993"/>
<evidence type="ECO:0000256" key="8">
    <source>
        <dbReference type="RuleBase" id="RU362002"/>
    </source>
</evidence>
<evidence type="ECO:0000256" key="1">
    <source>
        <dbReference type="ARBA" id="ARBA00004141"/>
    </source>
</evidence>
<dbReference type="AlphaFoldDB" id="A0A0K9F6V7"/>
<dbReference type="InterPro" id="IPR018047">
    <property type="entry name" value="Ammonium_transpt_CS"/>
</dbReference>
<dbReference type="GO" id="GO:0097272">
    <property type="term" value="P:ammonium homeostasis"/>
    <property type="evidence" value="ECO:0007669"/>
    <property type="project" value="TreeGrafter"/>
</dbReference>
<dbReference type="Proteomes" id="UP000037326">
    <property type="component" value="Unassembled WGS sequence"/>
</dbReference>
<comment type="caution">
    <text evidence="10">The sequence shown here is derived from an EMBL/GenBank/DDBJ whole genome shotgun (WGS) entry which is preliminary data.</text>
</comment>
<evidence type="ECO:0000256" key="7">
    <source>
        <dbReference type="ARBA" id="ARBA00023177"/>
    </source>
</evidence>
<feature type="transmembrane region" description="Helical" evidence="8">
    <location>
        <begin position="310"/>
        <end position="328"/>
    </location>
</feature>
<evidence type="ECO:0000259" key="9">
    <source>
        <dbReference type="Pfam" id="PF00909"/>
    </source>
</evidence>
<sequence length="431" mass="45381">MDEITLSINLVWMMLGTILVFFMHAGFAMVEAGFTRSKNAVNIIMKNFLTISLGGIVYFLCGYAIMFGDSFGGIFGASGFALNGVDNLSFFIFQTMFAATGATILSGAVAERTNIFAYIGVIILMSSLVYPVVGHWVWSGQGWLTNLGFIDFAGSTVVHLTGAVAAFVAAVMVGPRLGKYENGRVNIITGHSIPLGALGVFLLWFGWFGFNGASTLAADPKLVPSVITNTFFAAAAGVVVTALYTKFRYGHIDGSLTLNGALAGLVSITAGAANVSIVGSIIIGLIAAPFLVEGVRFIEWKLKVDDPVGAIAVHGICGIWGTLAVGLFDIGGQGLFYGGGFGLLAVQAIGVIATIAWVSISVAAGLLIIKAFLPLRVSAEEEVTGLDVIEHGAPAYEFQDIFKGSAVRGETFAHRLTHFGKTNNNVQEEHV</sequence>
<dbReference type="Gene3D" id="1.10.3430.10">
    <property type="entry name" value="Ammonium transporter AmtB like domains"/>
    <property type="match status" value="1"/>
</dbReference>
<accession>A0A0K9F6V7</accession>
<dbReference type="PATRIC" id="fig|582475.4.peg.5299"/>
<comment type="subcellular location">
    <subcellularLocation>
        <location evidence="8">Cell membrane</location>
        <topology evidence="8">Multi-pass membrane protein</topology>
    </subcellularLocation>
    <subcellularLocation>
        <location evidence="1">Membrane</location>
        <topology evidence="1">Multi-pass membrane protein</topology>
    </subcellularLocation>
</comment>
<gene>
    <name evidence="10" type="ORF">ACZ11_17355</name>
</gene>
<dbReference type="InterPro" id="IPR024041">
    <property type="entry name" value="NH4_transpt_AmtB-like_dom"/>
</dbReference>
<dbReference type="RefSeq" id="WP_049667799.1">
    <property type="nucleotide sequence ID" value="NZ_LFXJ01000009.1"/>
</dbReference>
<evidence type="ECO:0000256" key="6">
    <source>
        <dbReference type="ARBA" id="ARBA00023136"/>
    </source>
</evidence>
<dbReference type="GO" id="GO:0005886">
    <property type="term" value="C:plasma membrane"/>
    <property type="evidence" value="ECO:0007669"/>
    <property type="project" value="UniProtKB-SubCell"/>
</dbReference>
<feature type="transmembrane region" description="Helical" evidence="8">
    <location>
        <begin position="6"/>
        <end position="27"/>
    </location>
</feature>
<evidence type="ECO:0000256" key="5">
    <source>
        <dbReference type="ARBA" id="ARBA00022989"/>
    </source>
</evidence>
<name>A0A0K9F6V7_9BACI</name>
<dbReference type="EMBL" id="LFXJ01000009">
    <property type="protein sequence ID" value="KMY29903.1"/>
    <property type="molecule type" value="Genomic_DNA"/>
</dbReference>
<feature type="transmembrane region" description="Helical" evidence="8">
    <location>
        <begin position="88"/>
        <end position="108"/>
    </location>
</feature>
<organism evidence="10 11">
    <name type="scientific">Lysinibacillus xylanilyticus</name>
    <dbReference type="NCBI Taxonomy" id="582475"/>
    <lineage>
        <taxon>Bacteria</taxon>
        <taxon>Bacillati</taxon>
        <taxon>Bacillota</taxon>
        <taxon>Bacilli</taxon>
        <taxon>Bacillales</taxon>
        <taxon>Bacillaceae</taxon>
        <taxon>Lysinibacillus</taxon>
    </lineage>
</organism>
<dbReference type="OrthoDB" id="9814202at2"/>
<evidence type="ECO:0000256" key="3">
    <source>
        <dbReference type="ARBA" id="ARBA00022448"/>
    </source>
</evidence>
<dbReference type="SUPFAM" id="SSF111352">
    <property type="entry name" value="Ammonium transporter"/>
    <property type="match status" value="1"/>
</dbReference>
<dbReference type="NCBIfam" id="TIGR00836">
    <property type="entry name" value="amt"/>
    <property type="match status" value="1"/>
</dbReference>
<evidence type="ECO:0000313" key="11">
    <source>
        <dbReference type="Proteomes" id="UP000037326"/>
    </source>
</evidence>
<dbReference type="PANTHER" id="PTHR11730">
    <property type="entry name" value="AMMONIUM TRANSPORTER"/>
    <property type="match status" value="1"/>
</dbReference>
<dbReference type="PROSITE" id="PS01219">
    <property type="entry name" value="AMMONIUM_TRANSP"/>
    <property type="match status" value="1"/>
</dbReference>
<keyword evidence="6 8" id="KW-0472">Membrane</keyword>
<feature type="transmembrane region" description="Helical" evidence="8">
    <location>
        <begin position="222"/>
        <end position="244"/>
    </location>
</feature>
<protein>
    <recommendedName>
        <fullName evidence="8">Ammonium transporter</fullName>
    </recommendedName>
</protein>
<keyword evidence="5 8" id="KW-1133">Transmembrane helix</keyword>
<keyword evidence="3 8" id="KW-0813">Transport</keyword>